<dbReference type="EMBL" id="QWEA01000366">
    <property type="protein sequence ID" value="RIJ29957.1"/>
    <property type="molecule type" value="Genomic_DNA"/>
</dbReference>
<evidence type="ECO:0000313" key="3">
    <source>
        <dbReference type="Proteomes" id="UP000266634"/>
    </source>
</evidence>
<proteinExistence type="predicted"/>
<gene>
    <name evidence="2" type="ORF">DZF93_09810</name>
</gene>
<organism evidence="2 3">
    <name type="scientific">Clavibacter michiganensis subsp. insidiosus</name>
    <dbReference type="NCBI Taxonomy" id="33014"/>
    <lineage>
        <taxon>Bacteria</taxon>
        <taxon>Bacillati</taxon>
        <taxon>Actinomycetota</taxon>
        <taxon>Actinomycetes</taxon>
        <taxon>Micrococcales</taxon>
        <taxon>Microbacteriaceae</taxon>
        <taxon>Clavibacter</taxon>
    </lineage>
</organism>
<keyword evidence="1" id="KW-0175">Coiled coil</keyword>
<evidence type="ECO:0000313" key="2">
    <source>
        <dbReference type="EMBL" id="RIJ29957.1"/>
    </source>
</evidence>
<feature type="non-terminal residue" evidence="2">
    <location>
        <position position="1"/>
    </location>
</feature>
<protein>
    <recommendedName>
        <fullName evidence="4">DivIVA domain-containing protein</fullName>
    </recommendedName>
</protein>
<sequence>EDADHDARAAIADAERRARETVADAERRAREAVADAEERLDRIRIEREAVAAYLENVRGVLTQADDSSSDDDESPIAR</sequence>
<name>A0A399RIX0_9MICO</name>
<comment type="caution">
    <text evidence="2">The sequence shown here is derived from an EMBL/GenBank/DDBJ whole genome shotgun (WGS) entry which is preliminary data.</text>
</comment>
<evidence type="ECO:0000256" key="1">
    <source>
        <dbReference type="SAM" id="Coils"/>
    </source>
</evidence>
<dbReference type="Proteomes" id="UP000266634">
    <property type="component" value="Unassembled WGS sequence"/>
</dbReference>
<evidence type="ECO:0008006" key="4">
    <source>
        <dbReference type="Google" id="ProtNLM"/>
    </source>
</evidence>
<reference evidence="2 3" key="1">
    <citation type="submission" date="2018-08" db="EMBL/GenBank/DDBJ databases">
        <title>Genome Sequence of Clavibacter michiganensis Subspecies type strains, and the Atypical Peach-Colored Strains Isolated from Tomato.</title>
        <authorList>
            <person name="Osdaghi E."/>
            <person name="Portier P."/>
            <person name="Briand M."/>
            <person name="Jacques M.-A."/>
        </authorList>
    </citation>
    <scope>NUCLEOTIDE SEQUENCE [LARGE SCALE GENOMIC DNA]</scope>
    <source>
        <strain evidence="2 3">CFBP 6488</strain>
    </source>
</reference>
<accession>A0A399RIX0</accession>
<feature type="coiled-coil region" evidence="1">
    <location>
        <begin position="15"/>
        <end position="46"/>
    </location>
</feature>
<dbReference type="AlphaFoldDB" id="A0A399RIX0"/>